<dbReference type="EMBL" id="VSSQ01038219">
    <property type="protein sequence ID" value="MPM91105.1"/>
    <property type="molecule type" value="Genomic_DNA"/>
</dbReference>
<dbReference type="SUPFAM" id="SSF50494">
    <property type="entry name" value="Trypsin-like serine proteases"/>
    <property type="match status" value="1"/>
</dbReference>
<dbReference type="GO" id="GO:0004252">
    <property type="term" value="F:serine-type endopeptidase activity"/>
    <property type="evidence" value="ECO:0007669"/>
    <property type="project" value="InterPro"/>
</dbReference>
<keyword evidence="2 5" id="KW-0378">Hydrolase</keyword>
<dbReference type="AlphaFoldDB" id="A0A645DPD1"/>
<evidence type="ECO:0000256" key="2">
    <source>
        <dbReference type="ARBA" id="ARBA00022801"/>
    </source>
</evidence>
<dbReference type="SMART" id="SM00228">
    <property type="entry name" value="PDZ"/>
    <property type="match status" value="1"/>
</dbReference>
<dbReference type="SUPFAM" id="SSF50156">
    <property type="entry name" value="PDZ domain-like"/>
    <property type="match status" value="1"/>
</dbReference>
<evidence type="ECO:0000256" key="1">
    <source>
        <dbReference type="ARBA" id="ARBA00022670"/>
    </source>
</evidence>
<dbReference type="Gene3D" id="2.30.42.10">
    <property type="match status" value="1"/>
</dbReference>
<evidence type="ECO:0000259" key="4">
    <source>
        <dbReference type="PROSITE" id="PS50106"/>
    </source>
</evidence>
<dbReference type="PANTHER" id="PTHR43343:SF3">
    <property type="entry name" value="PROTEASE DO-LIKE 8, CHLOROPLASTIC"/>
    <property type="match status" value="1"/>
</dbReference>
<dbReference type="PROSITE" id="PS50106">
    <property type="entry name" value="PDZ"/>
    <property type="match status" value="1"/>
</dbReference>
<organism evidence="5">
    <name type="scientific">bioreactor metagenome</name>
    <dbReference type="NCBI Taxonomy" id="1076179"/>
    <lineage>
        <taxon>unclassified sequences</taxon>
        <taxon>metagenomes</taxon>
        <taxon>ecological metagenomes</taxon>
    </lineage>
</organism>
<dbReference type="InterPro" id="IPR001940">
    <property type="entry name" value="Peptidase_S1C"/>
</dbReference>
<dbReference type="InterPro" id="IPR051201">
    <property type="entry name" value="Chloro_Bact_Ser_Proteases"/>
</dbReference>
<proteinExistence type="predicted"/>
<dbReference type="InterPro" id="IPR009003">
    <property type="entry name" value="Peptidase_S1_PA"/>
</dbReference>
<protein>
    <submittedName>
        <fullName evidence="5">Serine protease Do-like HtrA</fullName>
        <ecNumber evidence="5">3.4.21.107</ecNumber>
    </submittedName>
</protein>
<feature type="domain" description="PDZ" evidence="4">
    <location>
        <begin position="138"/>
        <end position="234"/>
    </location>
</feature>
<evidence type="ECO:0000313" key="5">
    <source>
        <dbReference type="EMBL" id="MPM91105.1"/>
    </source>
</evidence>
<dbReference type="PANTHER" id="PTHR43343">
    <property type="entry name" value="PEPTIDASE S12"/>
    <property type="match status" value="1"/>
</dbReference>
<keyword evidence="1 5" id="KW-0645">Protease</keyword>
<sequence length="283" mass="29489">MAFVDGTTYGAVLVGGDSDNDIAVLKIEATGLKTVVLGDSGAMLVGEQVAAIGNPLGELTFTLTSGYVSALDRSITMSDGTVMTMLQTDTAINSGNSGGPLFNMYGEVIGITSAKYSGSTSSSATIEGIGFAIPMNNVVNLIKDIMENGYVTGKPFLGISVKSVDTAAVEYGIPAGAKVALVTPGLCADKAGLKVDDIITAVGDITVSSTSELIAAKNKYRAGDTVTFTVYRDGQTLKLDVTLDEENNANIKMQNEYASEQAKAQQQTQQSQGWGYSWPFGSR</sequence>
<feature type="region of interest" description="Disordered" evidence="3">
    <location>
        <begin position="264"/>
        <end position="283"/>
    </location>
</feature>
<dbReference type="PRINTS" id="PR00834">
    <property type="entry name" value="PROTEASES2C"/>
</dbReference>
<dbReference type="Pfam" id="PF13365">
    <property type="entry name" value="Trypsin_2"/>
    <property type="match status" value="1"/>
</dbReference>
<dbReference type="Pfam" id="PF13180">
    <property type="entry name" value="PDZ_2"/>
    <property type="match status" value="1"/>
</dbReference>
<name>A0A645DPD1_9ZZZZ</name>
<dbReference type="EC" id="3.4.21.107" evidence="5"/>
<reference evidence="5" key="1">
    <citation type="submission" date="2019-08" db="EMBL/GenBank/DDBJ databases">
        <authorList>
            <person name="Kucharzyk K."/>
            <person name="Murdoch R.W."/>
            <person name="Higgins S."/>
            <person name="Loffler F."/>
        </authorList>
    </citation>
    <scope>NUCLEOTIDE SEQUENCE</scope>
</reference>
<dbReference type="GO" id="GO:0006508">
    <property type="term" value="P:proteolysis"/>
    <property type="evidence" value="ECO:0007669"/>
    <property type="project" value="UniProtKB-KW"/>
</dbReference>
<dbReference type="InterPro" id="IPR036034">
    <property type="entry name" value="PDZ_sf"/>
</dbReference>
<evidence type="ECO:0000256" key="3">
    <source>
        <dbReference type="SAM" id="MobiDB-lite"/>
    </source>
</evidence>
<gene>
    <name evidence="5" type="primary">htrA_8</name>
    <name evidence="5" type="ORF">SDC9_138231</name>
</gene>
<dbReference type="Gene3D" id="2.40.10.120">
    <property type="match status" value="1"/>
</dbReference>
<dbReference type="InterPro" id="IPR001478">
    <property type="entry name" value="PDZ"/>
</dbReference>
<comment type="caution">
    <text evidence="5">The sequence shown here is derived from an EMBL/GenBank/DDBJ whole genome shotgun (WGS) entry which is preliminary data.</text>
</comment>
<accession>A0A645DPD1</accession>